<gene>
    <name evidence="2" type="ORF">FFLO_00823</name>
</gene>
<dbReference type="AlphaFoldDB" id="A0A8K0NQI4"/>
<accession>A0A8K0NQI4</accession>
<keyword evidence="3" id="KW-1185">Reference proteome</keyword>
<feature type="compositionally biased region" description="Low complexity" evidence="1">
    <location>
        <begin position="163"/>
        <end position="176"/>
    </location>
</feature>
<name>A0A8K0NQI4_9TREE</name>
<evidence type="ECO:0000313" key="2">
    <source>
        <dbReference type="EMBL" id="KAG7571150.1"/>
    </source>
</evidence>
<feature type="compositionally biased region" description="Low complexity" evidence="1">
    <location>
        <begin position="40"/>
        <end position="55"/>
    </location>
</feature>
<evidence type="ECO:0000256" key="1">
    <source>
        <dbReference type="SAM" id="MobiDB-lite"/>
    </source>
</evidence>
<comment type="caution">
    <text evidence="2">The sequence shown here is derived from an EMBL/GenBank/DDBJ whole genome shotgun (WGS) entry which is preliminary data.</text>
</comment>
<dbReference type="Proteomes" id="UP000812966">
    <property type="component" value="Unassembled WGS sequence"/>
</dbReference>
<organism evidence="2 3">
    <name type="scientific">Filobasidium floriforme</name>
    <dbReference type="NCBI Taxonomy" id="5210"/>
    <lineage>
        <taxon>Eukaryota</taxon>
        <taxon>Fungi</taxon>
        <taxon>Dikarya</taxon>
        <taxon>Basidiomycota</taxon>
        <taxon>Agaricomycotina</taxon>
        <taxon>Tremellomycetes</taxon>
        <taxon>Filobasidiales</taxon>
        <taxon>Filobasidiaceae</taxon>
        <taxon>Filobasidium</taxon>
    </lineage>
</organism>
<proteinExistence type="predicted"/>
<feature type="region of interest" description="Disordered" evidence="1">
    <location>
        <begin position="1"/>
        <end position="61"/>
    </location>
</feature>
<sequence length="282" mass="30553">MITSSNMSSNESSITPKKCSYSSFLSPGEATGTRTPITPRRAVSAAVERSSSSISPAFRREASIDVKPEMTFLERARSMCGSRAGSVASSLSPSDAISHSARDSSTKSYSLKRAGTGPWKSRGRSTAVRSTPSVSDAGVTCYAPDDDETLAPQPGGKDLLANPRSTPRSSRGSTRSAIGVPTPQKPLFETHARGFEPAEFRMISNSLLDVLFMDPANREKLEQIQEKYHFESKIELLNMMTETVQRAAETKLATAIEDPRKSYKKKVDITVSNSADNPFCVD</sequence>
<dbReference type="EMBL" id="JABELV010000010">
    <property type="protein sequence ID" value="KAG7571150.1"/>
    <property type="molecule type" value="Genomic_DNA"/>
</dbReference>
<feature type="compositionally biased region" description="Polar residues" evidence="1">
    <location>
        <begin position="87"/>
        <end position="97"/>
    </location>
</feature>
<feature type="region of interest" description="Disordered" evidence="1">
    <location>
        <begin position="84"/>
        <end position="186"/>
    </location>
</feature>
<protein>
    <submittedName>
        <fullName evidence="2">Uncharacterized protein</fullName>
    </submittedName>
</protein>
<reference evidence="2" key="1">
    <citation type="submission" date="2020-04" db="EMBL/GenBank/DDBJ databases">
        <title>Analysis of mating type loci in Filobasidium floriforme.</title>
        <authorList>
            <person name="Nowrousian M."/>
        </authorList>
    </citation>
    <scope>NUCLEOTIDE SEQUENCE</scope>
    <source>
        <strain evidence="2">CBS 6242</strain>
    </source>
</reference>
<feature type="compositionally biased region" description="Low complexity" evidence="1">
    <location>
        <begin position="1"/>
        <end position="15"/>
    </location>
</feature>
<evidence type="ECO:0000313" key="3">
    <source>
        <dbReference type="Proteomes" id="UP000812966"/>
    </source>
</evidence>